<dbReference type="SUPFAM" id="SSF52402">
    <property type="entry name" value="Adenine nucleotide alpha hydrolases-like"/>
    <property type="match status" value="1"/>
</dbReference>
<evidence type="ECO:0000256" key="5">
    <source>
        <dbReference type="ARBA" id="ARBA00022833"/>
    </source>
</evidence>
<feature type="domain" description="CENP-V/GFA" evidence="9">
    <location>
        <begin position="394"/>
        <end position="527"/>
    </location>
</feature>
<keyword evidence="5" id="KW-0862">Zinc</keyword>
<dbReference type="InterPro" id="IPR006016">
    <property type="entry name" value="UspA"/>
</dbReference>
<feature type="compositionally biased region" description="Low complexity" evidence="7">
    <location>
        <begin position="46"/>
        <end position="67"/>
    </location>
</feature>
<sequence>MISRPTTPILHQPGSSSLATPRSSAEQHRSGRQGITIEEPVRPRGASHSSLASAAGSGSNSPSRSGIVGDGTYGGRRGGPSMHKSRTSSSGGLSDVKAGYERRVGFDTMPDADETNSGAFSFTLQVKSRGFLRTKNTRTFMVAVDDNAHSERALEWLMENLVEDGDEVVAVRILDGEADQIDQEEAREEARELMASIVELNEEAEDRKISIVVEFVAGKVVSTILRIIHVYRPDSLTVGTRGKSANKFQKMLGQHIMGHVSRDILTSSPVPVVVVRPEAKVQKHLKKRLNDPKRRGYHNLVKGVEGLPMSITKNKRRSLQSTWDRSPHLFLATGLASRSEALVVYLRANGKKTATGLPLKLRAEPVATVWCRPTTITFSPSAFHLPTVIAMPSLRGHCHCGALEYQLNADPAHLRLSAFCHCTRCQRINGAPYVWTTHWAKDAVTWSSQGKPSSAPDAAVQQVLGEGVTTAKLYESVPGRKFKLRCSECGNPMGSWNDAKQQWSIWPSTLERPNGDSDQLPGTETFPATAHIFYGKWKVAKIVDDLPKFLGYPNESQQVDRDAEPLPANFGVGDFNPHVPRDMVGYGEKPPHPQWPNNARIAVSFVLNYEEGGENLTLNGDQFAELYLTEYGAANGSKPPANVRNLSVESAYEFGSHRGFWRVLDLFRRNGLTFTSWSVGRAVEQNPQVVKAMEDAGCEVASHSYRWFDHSLMSQEEERAQIQAAIRAIKSASPNSREPRGWYTGRQSINTRRLVYQTYKELGLHKELYDSDAYDEDLPYWVPAPDGTPGEHLLVVPYTLDNNDMRFAITPGFFNSESFATYLIDAFETLVAETFLPQDNPLSVPKMMSVGLHCRVVGRPGRFQGLQRFIDHVQRRNAELTQQGNGQGGVWVATRQQIADHWRTHHPPPSV</sequence>
<dbReference type="OrthoDB" id="9970124at2759"/>
<dbReference type="GO" id="GO:0016846">
    <property type="term" value="F:carbon-sulfur lyase activity"/>
    <property type="evidence" value="ECO:0007669"/>
    <property type="project" value="InterPro"/>
</dbReference>
<name>M9LV02_PSEA3</name>
<evidence type="ECO:0000313" key="11">
    <source>
        <dbReference type="Proteomes" id="UP000011976"/>
    </source>
</evidence>
<dbReference type="SUPFAM" id="SSF51316">
    <property type="entry name" value="Mss4-like"/>
    <property type="match status" value="1"/>
</dbReference>
<gene>
    <name evidence="10" type="ORF">PANT_9d00067</name>
</gene>
<dbReference type="Pfam" id="PF00582">
    <property type="entry name" value="Usp"/>
    <property type="match status" value="1"/>
</dbReference>
<proteinExistence type="inferred from homology"/>
<dbReference type="GO" id="GO:0098552">
    <property type="term" value="C:side of membrane"/>
    <property type="evidence" value="ECO:0007669"/>
    <property type="project" value="UniProtKB-KW"/>
</dbReference>
<accession>M9LV02</accession>
<dbReference type="Pfam" id="PF04828">
    <property type="entry name" value="GFA"/>
    <property type="match status" value="1"/>
</dbReference>
<dbReference type="STRING" id="1151754.M9LV02"/>
<dbReference type="InterPro" id="IPR002509">
    <property type="entry name" value="NODB_dom"/>
</dbReference>
<evidence type="ECO:0000259" key="9">
    <source>
        <dbReference type="PROSITE" id="PS51891"/>
    </source>
</evidence>
<dbReference type="GO" id="GO:0005886">
    <property type="term" value="C:plasma membrane"/>
    <property type="evidence" value="ECO:0007669"/>
    <property type="project" value="UniProtKB-SubCell"/>
</dbReference>
<keyword evidence="4" id="KW-0479">Metal-binding</keyword>
<dbReference type="PANTHER" id="PTHR43123:SF1">
    <property type="entry name" value="POLYSACCHARIDE DEACETYLASE-RELATED"/>
    <property type="match status" value="1"/>
</dbReference>
<dbReference type="PROSITE" id="PS51677">
    <property type="entry name" value="NODB"/>
    <property type="match status" value="1"/>
</dbReference>
<dbReference type="Proteomes" id="UP000011976">
    <property type="component" value="Unassembled WGS sequence"/>
</dbReference>
<evidence type="ECO:0000256" key="4">
    <source>
        <dbReference type="ARBA" id="ARBA00022723"/>
    </source>
</evidence>
<keyword evidence="3" id="KW-0336">GPI-anchor</keyword>
<keyword evidence="6" id="KW-0449">Lipoprotein</keyword>
<organism evidence="10 11">
    <name type="scientific">Pseudozyma antarctica (strain T-34)</name>
    <name type="common">Yeast</name>
    <name type="synonym">Candida antarctica</name>
    <dbReference type="NCBI Taxonomy" id="1151754"/>
    <lineage>
        <taxon>Eukaryota</taxon>
        <taxon>Fungi</taxon>
        <taxon>Dikarya</taxon>
        <taxon>Basidiomycota</taxon>
        <taxon>Ustilaginomycotina</taxon>
        <taxon>Ustilaginomycetes</taxon>
        <taxon>Ustilaginales</taxon>
        <taxon>Ustilaginaceae</taxon>
        <taxon>Moesziomyces</taxon>
    </lineage>
</organism>
<comment type="similarity">
    <text evidence="2">Belongs to the Gfa family.</text>
</comment>
<dbReference type="InterPro" id="IPR006015">
    <property type="entry name" value="Universal_stress_UspA"/>
</dbReference>
<comment type="subcellular location">
    <subcellularLocation>
        <location evidence="1">Cell membrane</location>
        <topology evidence="1">Lipid-anchor</topology>
        <topology evidence="1">GPI-anchor</topology>
    </subcellularLocation>
</comment>
<dbReference type="InterPro" id="IPR011057">
    <property type="entry name" value="Mss4-like_sf"/>
</dbReference>
<dbReference type="InterPro" id="IPR006913">
    <property type="entry name" value="CENP-V/GFA"/>
</dbReference>
<evidence type="ECO:0000256" key="1">
    <source>
        <dbReference type="ARBA" id="ARBA00004609"/>
    </source>
</evidence>
<feature type="compositionally biased region" description="Polar residues" evidence="7">
    <location>
        <begin position="13"/>
        <end position="24"/>
    </location>
</feature>
<evidence type="ECO:0000256" key="7">
    <source>
        <dbReference type="SAM" id="MobiDB-lite"/>
    </source>
</evidence>
<dbReference type="GO" id="GO:0046872">
    <property type="term" value="F:metal ion binding"/>
    <property type="evidence" value="ECO:0007669"/>
    <property type="project" value="UniProtKB-KW"/>
</dbReference>
<keyword evidence="3" id="KW-0325">Glycoprotein</keyword>
<dbReference type="EMBL" id="DF196775">
    <property type="protein sequence ID" value="GAC73359.1"/>
    <property type="molecule type" value="Genomic_DNA"/>
</dbReference>
<feature type="compositionally biased region" description="Gly residues" evidence="7">
    <location>
        <begin position="68"/>
        <end position="78"/>
    </location>
</feature>
<dbReference type="GO" id="GO:0016810">
    <property type="term" value="F:hydrolase activity, acting on carbon-nitrogen (but not peptide) bonds"/>
    <property type="evidence" value="ECO:0007669"/>
    <property type="project" value="InterPro"/>
</dbReference>
<dbReference type="Gene3D" id="3.90.1590.10">
    <property type="entry name" value="glutathione-dependent formaldehyde- activating enzyme (gfa)"/>
    <property type="match status" value="1"/>
</dbReference>
<protein>
    <submittedName>
        <fullName evidence="10">Uncharacterized protein</fullName>
    </submittedName>
</protein>
<dbReference type="InterPro" id="IPR011330">
    <property type="entry name" value="Glyco_hydro/deAcase_b/a-brl"/>
</dbReference>
<dbReference type="Gene3D" id="3.20.20.370">
    <property type="entry name" value="Glycoside hydrolase/deacetylase"/>
    <property type="match status" value="1"/>
</dbReference>
<dbReference type="CDD" id="cd23659">
    <property type="entry name" value="USP_At3g01520-like"/>
    <property type="match status" value="1"/>
</dbReference>
<evidence type="ECO:0000259" key="8">
    <source>
        <dbReference type="PROSITE" id="PS51677"/>
    </source>
</evidence>
<evidence type="ECO:0000256" key="6">
    <source>
        <dbReference type="ARBA" id="ARBA00023288"/>
    </source>
</evidence>
<dbReference type="AlphaFoldDB" id="M9LV02"/>
<evidence type="ECO:0000256" key="2">
    <source>
        <dbReference type="ARBA" id="ARBA00005495"/>
    </source>
</evidence>
<reference evidence="11" key="1">
    <citation type="journal article" date="2013" name="Genome Announc.">
        <title>Genome sequence of the basidiomycetous yeast Pseudozyma antarctica T-34, a producer of the glycolipid biosurfactants mannosylerythritol lipids.</title>
        <authorList>
            <person name="Morita T."/>
            <person name="Koike H."/>
            <person name="Koyama Y."/>
            <person name="Hagiwara H."/>
            <person name="Ito E."/>
            <person name="Fukuoka T."/>
            <person name="Imura T."/>
            <person name="Machida M."/>
            <person name="Kitamoto D."/>
        </authorList>
    </citation>
    <scope>NUCLEOTIDE SEQUENCE [LARGE SCALE GENOMIC DNA]</scope>
    <source>
        <strain evidence="11">T-34</strain>
    </source>
</reference>
<evidence type="ECO:0000256" key="3">
    <source>
        <dbReference type="ARBA" id="ARBA00022622"/>
    </source>
</evidence>
<dbReference type="SUPFAM" id="SSF88713">
    <property type="entry name" value="Glycoside hydrolase/deacetylase"/>
    <property type="match status" value="1"/>
</dbReference>
<feature type="region of interest" description="Disordered" evidence="7">
    <location>
        <begin position="1"/>
        <end position="96"/>
    </location>
</feature>
<feature type="domain" description="NodB homology" evidence="8">
    <location>
        <begin position="646"/>
        <end position="881"/>
    </location>
</feature>
<dbReference type="PRINTS" id="PR01438">
    <property type="entry name" value="UNVRSLSTRESS"/>
</dbReference>
<dbReference type="Gene3D" id="3.40.50.620">
    <property type="entry name" value="HUPs"/>
    <property type="match status" value="1"/>
</dbReference>
<dbReference type="GO" id="GO:0005975">
    <property type="term" value="P:carbohydrate metabolic process"/>
    <property type="evidence" value="ECO:0007669"/>
    <property type="project" value="InterPro"/>
</dbReference>
<evidence type="ECO:0000313" key="10">
    <source>
        <dbReference type="EMBL" id="GAC73359.1"/>
    </source>
</evidence>
<dbReference type="InterPro" id="IPR014729">
    <property type="entry name" value="Rossmann-like_a/b/a_fold"/>
</dbReference>
<dbReference type="PANTHER" id="PTHR43123">
    <property type="entry name" value="POLYSACCHARIDE DEACETYLASE-RELATED"/>
    <property type="match status" value="1"/>
</dbReference>
<dbReference type="PROSITE" id="PS51891">
    <property type="entry name" value="CENP_V_GFA"/>
    <property type="match status" value="1"/>
</dbReference>
<dbReference type="Pfam" id="PF01522">
    <property type="entry name" value="Polysacc_deac_1"/>
    <property type="match status" value="1"/>
</dbReference>
<keyword evidence="3" id="KW-0472">Membrane</keyword>